<gene>
    <name evidence="2" type="ORF">V5N11_011840</name>
</gene>
<keyword evidence="3" id="KW-1185">Reference proteome</keyword>
<proteinExistence type="predicted"/>
<organism evidence="2 3">
    <name type="scientific">Cardamine amara subsp. amara</name>
    <dbReference type="NCBI Taxonomy" id="228776"/>
    <lineage>
        <taxon>Eukaryota</taxon>
        <taxon>Viridiplantae</taxon>
        <taxon>Streptophyta</taxon>
        <taxon>Embryophyta</taxon>
        <taxon>Tracheophyta</taxon>
        <taxon>Spermatophyta</taxon>
        <taxon>Magnoliopsida</taxon>
        <taxon>eudicotyledons</taxon>
        <taxon>Gunneridae</taxon>
        <taxon>Pentapetalae</taxon>
        <taxon>rosids</taxon>
        <taxon>malvids</taxon>
        <taxon>Brassicales</taxon>
        <taxon>Brassicaceae</taxon>
        <taxon>Cardamineae</taxon>
        <taxon>Cardamine</taxon>
    </lineage>
</organism>
<dbReference type="Proteomes" id="UP001558713">
    <property type="component" value="Unassembled WGS sequence"/>
</dbReference>
<dbReference type="AlphaFoldDB" id="A0ABD1AB56"/>
<name>A0ABD1AB56_CARAN</name>
<evidence type="ECO:0000313" key="3">
    <source>
        <dbReference type="Proteomes" id="UP001558713"/>
    </source>
</evidence>
<sequence length="214" mass="23096">MVKFVFFLQHLAKRRRTKAFTVTEKRTGLQYCEFAVIASKTTMTTQELAMEGEKHLEETIEAAFKIISAMNDELCNPSLWSTSTTAQTTSVSNGTAIVSADVAGIDGASHHSESGGGGGSGNSALDEASLRYKNSVTSLRAVLAAIPNSQKAKASETESGIGSPESEDEIEKLEEQATSLRKEIAKKNVHVKELIDKLRELIADISTWQSPCSV</sequence>
<dbReference type="PANTHER" id="PTHR36406:SF2">
    <property type="entry name" value="MEDIATOR OF RNA POLYMERASE II TRANSCRIPTION SUBUNIT 30"/>
    <property type="match status" value="1"/>
</dbReference>
<accession>A0ABD1AB56</accession>
<feature type="region of interest" description="Disordered" evidence="1">
    <location>
        <begin position="148"/>
        <end position="169"/>
    </location>
</feature>
<protein>
    <submittedName>
        <fullName evidence="2">Mediator of RNA polymerase II transcription subunit 30</fullName>
    </submittedName>
</protein>
<dbReference type="InterPro" id="IPR034568">
    <property type="entry name" value="MED30"/>
</dbReference>
<comment type="caution">
    <text evidence="2">The sequence shown here is derived from an EMBL/GenBank/DDBJ whole genome shotgun (WGS) entry which is preliminary data.</text>
</comment>
<reference evidence="2 3" key="1">
    <citation type="submission" date="2024-04" db="EMBL/GenBank/DDBJ databases">
        <title>Genome assembly C_amara_ONT_v2.</title>
        <authorList>
            <person name="Yant L."/>
            <person name="Moore C."/>
            <person name="Slenker M."/>
        </authorList>
    </citation>
    <scope>NUCLEOTIDE SEQUENCE [LARGE SCALE GENOMIC DNA]</scope>
    <source>
        <tissue evidence="2">Leaf</tissue>
    </source>
</reference>
<evidence type="ECO:0000313" key="2">
    <source>
        <dbReference type="EMBL" id="KAL1203997.1"/>
    </source>
</evidence>
<dbReference type="EMBL" id="JBANAX010000547">
    <property type="protein sequence ID" value="KAL1203997.1"/>
    <property type="molecule type" value="Genomic_DNA"/>
</dbReference>
<dbReference type="PANTHER" id="PTHR36406">
    <property type="entry name" value="MEDIATOR OF RNA POLYMERASE II TRANSCRIPTION SUBUNIT 30"/>
    <property type="match status" value="1"/>
</dbReference>
<evidence type="ECO:0000256" key="1">
    <source>
        <dbReference type="SAM" id="MobiDB-lite"/>
    </source>
</evidence>
<feature type="compositionally biased region" description="Polar residues" evidence="1">
    <location>
        <begin position="148"/>
        <end position="160"/>
    </location>
</feature>